<protein>
    <submittedName>
        <fullName evidence="8">C40 family peptidase</fullName>
    </submittedName>
</protein>
<proteinExistence type="inferred from homology"/>
<dbReference type="Gene3D" id="3.90.1720.10">
    <property type="entry name" value="endopeptidase domain like (from Nostoc punctiforme)"/>
    <property type="match status" value="1"/>
</dbReference>
<evidence type="ECO:0000256" key="4">
    <source>
        <dbReference type="ARBA" id="ARBA00022807"/>
    </source>
</evidence>
<keyword evidence="6" id="KW-0472">Membrane</keyword>
<dbReference type="InterPro" id="IPR038765">
    <property type="entry name" value="Papain-like_cys_pep_sf"/>
</dbReference>
<dbReference type="GO" id="GO:0008234">
    <property type="term" value="F:cysteine-type peptidase activity"/>
    <property type="evidence" value="ECO:0007669"/>
    <property type="project" value="UniProtKB-KW"/>
</dbReference>
<dbReference type="Gene3D" id="6.10.250.3150">
    <property type="match status" value="1"/>
</dbReference>
<dbReference type="GO" id="GO:0006508">
    <property type="term" value="P:proteolysis"/>
    <property type="evidence" value="ECO:0007669"/>
    <property type="project" value="UniProtKB-KW"/>
</dbReference>
<dbReference type="AlphaFoldDB" id="A0A939IWX5"/>
<feature type="coiled-coil region" evidence="5">
    <location>
        <begin position="45"/>
        <end position="103"/>
    </location>
</feature>
<keyword evidence="6" id="KW-1133">Transmembrane helix</keyword>
<dbReference type="Proteomes" id="UP000664332">
    <property type="component" value="Unassembled WGS sequence"/>
</dbReference>
<accession>A0A939IWX5</accession>
<keyword evidence="4" id="KW-0788">Thiol protease</keyword>
<gene>
    <name evidence="8" type="ORF">JZY06_00280</name>
</gene>
<evidence type="ECO:0000313" key="8">
    <source>
        <dbReference type="EMBL" id="MBN9643072.1"/>
    </source>
</evidence>
<dbReference type="SUPFAM" id="SSF54001">
    <property type="entry name" value="Cysteine proteinases"/>
    <property type="match status" value="1"/>
</dbReference>
<feature type="domain" description="NlpC/P60" evidence="7">
    <location>
        <begin position="242"/>
        <end position="356"/>
    </location>
</feature>
<feature type="coiled-coil region" evidence="5">
    <location>
        <begin position="185"/>
        <end position="219"/>
    </location>
</feature>
<evidence type="ECO:0000256" key="3">
    <source>
        <dbReference type="ARBA" id="ARBA00022801"/>
    </source>
</evidence>
<evidence type="ECO:0000313" key="9">
    <source>
        <dbReference type="Proteomes" id="UP000664332"/>
    </source>
</evidence>
<evidence type="ECO:0000256" key="5">
    <source>
        <dbReference type="SAM" id="Coils"/>
    </source>
</evidence>
<evidence type="ECO:0000259" key="7">
    <source>
        <dbReference type="PROSITE" id="PS51935"/>
    </source>
</evidence>
<dbReference type="PROSITE" id="PS51935">
    <property type="entry name" value="NLPC_P60"/>
    <property type="match status" value="1"/>
</dbReference>
<comment type="caution">
    <text evidence="8">The sequence shown here is derived from an EMBL/GenBank/DDBJ whole genome shotgun (WGS) entry which is preliminary data.</text>
</comment>
<evidence type="ECO:0000256" key="1">
    <source>
        <dbReference type="ARBA" id="ARBA00007074"/>
    </source>
</evidence>
<evidence type="ECO:0000256" key="2">
    <source>
        <dbReference type="ARBA" id="ARBA00022670"/>
    </source>
</evidence>
<dbReference type="InterPro" id="IPR051794">
    <property type="entry name" value="PG_Endopeptidase_C40"/>
</dbReference>
<sequence length="356" mass="38669">MRLPDTRAVVARTVVAVAVVGAVGVYPLYAPDSHGGWVPTPVAAADEMDDLIAQLEKISRDAEAKNEEVMGLEEQIASQKDAIESLQRQAAAARKAAMIARDREEHAKQTVGKLAQAKYRQSGTDPITEVMSADGPQSAIDRSAYLASLSARTKSAVQDLGQASREAAKKSDAAARKKAEADFAERALTHRRNQLVKENEQLAKQKLEVTERIDSLSIEQRMRWAARMNPQDYSIEGLQSQNVDGLKALQAAFTKLGAPYVWGATGPDEFDCSGLVVWSYLQTGKRLPRTSQAQMRAGTPVEKKDLQPGDVIGFYPGATHVGLYAGNGMVIHASDYGIPLQVVPLGSMPYYGARRY</sequence>
<reference evidence="8" key="1">
    <citation type="submission" date="2021-03" db="EMBL/GenBank/DDBJ databases">
        <authorList>
            <person name="Sun Q."/>
        </authorList>
    </citation>
    <scope>NUCLEOTIDE SEQUENCE</scope>
    <source>
        <strain evidence="8">CCM 8862</strain>
    </source>
</reference>
<keyword evidence="5" id="KW-0175">Coiled coil</keyword>
<feature type="transmembrane region" description="Helical" evidence="6">
    <location>
        <begin position="9"/>
        <end position="29"/>
    </location>
</feature>
<keyword evidence="9" id="KW-1185">Reference proteome</keyword>
<dbReference type="EMBL" id="JAFLEQ010000003">
    <property type="protein sequence ID" value="MBN9643072.1"/>
    <property type="molecule type" value="Genomic_DNA"/>
</dbReference>
<comment type="similarity">
    <text evidence="1">Belongs to the peptidase C40 family.</text>
</comment>
<keyword evidence="3" id="KW-0378">Hydrolase</keyword>
<organism evidence="8 9">
    <name type="scientific">Corynebacterium mendelii</name>
    <dbReference type="NCBI Taxonomy" id="2765362"/>
    <lineage>
        <taxon>Bacteria</taxon>
        <taxon>Bacillati</taxon>
        <taxon>Actinomycetota</taxon>
        <taxon>Actinomycetes</taxon>
        <taxon>Mycobacteriales</taxon>
        <taxon>Corynebacteriaceae</taxon>
        <taxon>Corynebacterium</taxon>
    </lineage>
</organism>
<keyword evidence="6" id="KW-0812">Transmembrane</keyword>
<keyword evidence="2" id="KW-0645">Protease</keyword>
<evidence type="ECO:0000256" key="6">
    <source>
        <dbReference type="SAM" id="Phobius"/>
    </source>
</evidence>
<dbReference type="PANTHER" id="PTHR47359">
    <property type="entry name" value="PEPTIDOGLYCAN DL-ENDOPEPTIDASE CWLO"/>
    <property type="match status" value="1"/>
</dbReference>
<dbReference type="PANTHER" id="PTHR47359:SF3">
    <property type="entry name" value="NLP_P60 DOMAIN-CONTAINING PROTEIN-RELATED"/>
    <property type="match status" value="1"/>
</dbReference>
<dbReference type="InterPro" id="IPR000064">
    <property type="entry name" value="NLP_P60_dom"/>
</dbReference>
<name>A0A939IWX5_9CORY</name>
<dbReference type="RefSeq" id="WP_207117491.1">
    <property type="nucleotide sequence ID" value="NZ_JAFLEQ010000003.1"/>
</dbReference>
<dbReference type="Pfam" id="PF00877">
    <property type="entry name" value="NLPC_P60"/>
    <property type="match status" value="1"/>
</dbReference>